<evidence type="ECO:0000313" key="1">
    <source>
        <dbReference type="EMBL" id="SDZ81681.1"/>
    </source>
</evidence>
<sequence length="204" mass="23484">MAIVIHEKQLEDLIFEDIEETLGSTIELKGLHLNLGYYISAFRQLRFGEYGISDIITIGFEEGSIIVNVIELKIVPFSFDHLSQLARYVKAVKEMINNSPIRRTVKIYGTLIVEQFPVNDSLYLPYILSDNIAIYSTEYGLSGVKFSKLHSNWVRGEGKLSINDTLKEEDKKELKKMLQWFYAQSIYQIPEFSKSESNNKEGPF</sequence>
<dbReference type="AlphaFoldDB" id="A0A1H3W4A8"/>
<protein>
    <recommendedName>
        <fullName evidence="3">PD-(D/E)XK nuclease superfamily protein</fullName>
    </recommendedName>
</protein>
<dbReference type="OrthoDB" id="965361at2"/>
<accession>A0A1H3W4A8</accession>
<reference evidence="1 2" key="1">
    <citation type="submission" date="2016-10" db="EMBL/GenBank/DDBJ databases">
        <authorList>
            <person name="de Groot N.N."/>
        </authorList>
    </citation>
    <scope>NUCLEOTIDE SEQUENCE [LARGE SCALE GENOMIC DNA]</scope>
    <source>
        <strain evidence="1 2">Vu-144</strain>
    </source>
</reference>
<keyword evidence="2" id="KW-1185">Reference proteome</keyword>
<evidence type="ECO:0008006" key="3">
    <source>
        <dbReference type="Google" id="ProtNLM"/>
    </source>
</evidence>
<dbReference type="GO" id="GO:0003676">
    <property type="term" value="F:nucleic acid binding"/>
    <property type="evidence" value="ECO:0007669"/>
    <property type="project" value="InterPro"/>
</dbReference>
<evidence type="ECO:0000313" key="2">
    <source>
        <dbReference type="Proteomes" id="UP000199041"/>
    </source>
</evidence>
<dbReference type="EMBL" id="FNQY01000002">
    <property type="protein sequence ID" value="SDZ81681.1"/>
    <property type="molecule type" value="Genomic_DNA"/>
</dbReference>
<dbReference type="RefSeq" id="WP_091393002.1">
    <property type="nucleotide sequence ID" value="NZ_FNQY01000002.1"/>
</dbReference>
<dbReference type="STRING" id="551991.SAMN05192529_102105"/>
<dbReference type="Proteomes" id="UP000199041">
    <property type="component" value="Unassembled WGS sequence"/>
</dbReference>
<gene>
    <name evidence="1" type="ORF">SAMN05192529_102105</name>
</gene>
<dbReference type="Gene3D" id="3.40.1350.10">
    <property type="match status" value="1"/>
</dbReference>
<organism evidence="1 2">
    <name type="scientific">Arachidicoccus rhizosphaerae</name>
    <dbReference type="NCBI Taxonomy" id="551991"/>
    <lineage>
        <taxon>Bacteria</taxon>
        <taxon>Pseudomonadati</taxon>
        <taxon>Bacteroidota</taxon>
        <taxon>Chitinophagia</taxon>
        <taxon>Chitinophagales</taxon>
        <taxon>Chitinophagaceae</taxon>
        <taxon>Arachidicoccus</taxon>
    </lineage>
</organism>
<proteinExistence type="predicted"/>
<name>A0A1H3W4A8_9BACT</name>
<dbReference type="InterPro" id="IPR011856">
    <property type="entry name" value="tRNA_endonuc-like_dom_sf"/>
</dbReference>